<keyword evidence="4" id="KW-0067">ATP-binding</keyword>
<dbReference type="Pfam" id="PF00931">
    <property type="entry name" value="NB-ARC"/>
    <property type="match status" value="1"/>
</dbReference>
<evidence type="ECO:0000256" key="3">
    <source>
        <dbReference type="ARBA" id="ARBA00022821"/>
    </source>
</evidence>
<evidence type="ECO:0000313" key="7">
    <source>
        <dbReference type="EMBL" id="CAK9171279.1"/>
    </source>
</evidence>
<keyword evidence="1" id="KW-0677">Repeat</keyword>
<evidence type="ECO:0000256" key="2">
    <source>
        <dbReference type="ARBA" id="ARBA00022741"/>
    </source>
</evidence>
<dbReference type="InterPro" id="IPR038005">
    <property type="entry name" value="RX-like_CC"/>
</dbReference>
<dbReference type="CDD" id="cd14798">
    <property type="entry name" value="RX-CC_like"/>
    <property type="match status" value="1"/>
</dbReference>
<keyword evidence="8" id="KW-1185">Reference proteome</keyword>
<accession>A0ABC8TQ16</accession>
<dbReference type="Proteomes" id="UP001642360">
    <property type="component" value="Unassembled WGS sequence"/>
</dbReference>
<evidence type="ECO:0000259" key="6">
    <source>
        <dbReference type="Pfam" id="PF18052"/>
    </source>
</evidence>
<organism evidence="7 8">
    <name type="scientific">Ilex paraguariensis</name>
    <name type="common">yerba mate</name>
    <dbReference type="NCBI Taxonomy" id="185542"/>
    <lineage>
        <taxon>Eukaryota</taxon>
        <taxon>Viridiplantae</taxon>
        <taxon>Streptophyta</taxon>
        <taxon>Embryophyta</taxon>
        <taxon>Tracheophyta</taxon>
        <taxon>Spermatophyta</taxon>
        <taxon>Magnoliopsida</taxon>
        <taxon>eudicotyledons</taxon>
        <taxon>Gunneridae</taxon>
        <taxon>Pentapetalae</taxon>
        <taxon>asterids</taxon>
        <taxon>campanulids</taxon>
        <taxon>Aquifoliales</taxon>
        <taxon>Aquifoliaceae</taxon>
        <taxon>Ilex</taxon>
    </lineage>
</organism>
<evidence type="ECO:0000313" key="8">
    <source>
        <dbReference type="Proteomes" id="UP001642360"/>
    </source>
</evidence>
<gene>
    <name evidence="7" type="ORF">ILEXP_LOCUS40833</name>
</gene>
<keyword evidence="3" id="KW-0611">Plant defense</keyword>
<sequence length="239" mass="27315">MADIQGLQADIVKEILKKALSLAAEEISLVWGFKGDLAKLEGSVKIIQAVLTDAERRGVNDESVKVWLDKLKDEGYRADDVLDEFAYEIARRKVEIRNQMRKKVCLFFSSSNPILFRSRMAHKIQNINTSLEKMSKEANDYGLQRVSQVSTPVTIQRETDSLLHQSEVVRSIDEELRKVLGGKKYLLILDDVWNEDHNKWDDFKTCLLRDARKEGVVHKSIQCYMEEMNVPRASSLGGS</sequence>
<reference evidence="7 8" key="1">
    <citation type="submission" date="2024-02" db="EMBL/GenBank/DDBJ databases">
        <authorList>
            <person name="Vignale AGUSTIN F."/>
            <person name="Sosa J E."/>
            <person name="Modenutti C."/>
        </authorList>
    </citation>
    <scope>NUCLEOTIDE SEQUENCE [LARGE SCALE GENOMIC DNA]</scope>
</reference>
<comment type="caution">
    <text evidence="7">The sequence shown here is derived from an EMBL/GenBank/DDBJ whole genome shotgun (WGS) entry which is preliminary data.</text>
</comment>
<evidence type="ECO:0000259" key="5">
    <source>
        <dbReference type="Pfam" id="PF00931"/>
    </source>
</evidence>
<dbReference type="AlphaFoldDB" id="A0ABC8TQ16"/>
<dbReference type="PANTHER" id="PTHR36766:SF70">
    <property type="entry name" value="DISEASE RESISTANCE PROTEIN RGA4"/>
    <property type="match status" value="1"/>
</dbReference>
<evidence type="ECO:0000256" key="1">
    <source>
        <dbReference type="ARBA" id="ARBA00022737"/>
    </source>
</evidence>
<feature type="domain" description="NB-ARC" evidence="5">
    <location>
        <begin position="157"/>
        <end position="209"/>
    </location>
</feature>
<dbReference type="Pfam" id="PF18052">
    <property type="entry name" value="Rx_N"/>
    <property type="match status" value="1"/>
</dbReference>
<name>A0ABC8TQ16_9AQUA</name>
<dbReference type="GO" id="GO:0005524">
    <property type="term" value="F:ATP binding"/>
    <property type="evidence" value="ECO:0007669"/>
    <property type="project" value="UniProtKB-KW"/>
</dbReference>
<dbReference type="EMBL" id="CAUOFW020005702">
    <property type="protein sequence ID" value="CAK9171279.1"/>
    <property type="molecule type" value="Genomic_DNA"/>
</dbReference>
<protein>
    <recommendedName>
        <fullName evidence="9">Rx N-terminal domain-containing protein</fullName>
    </recommendedName>
</protein>
<evidence type="ECO:0000256" key="4">
    <source>
        <dbReference type="ARBA" id="ARBA00022840"/>
    </source>
</evidence>
<dbReference type="InterPro" id="IPR002182">
    <property type="entry name" value="NB-ARC"/>
</dbReference>
<feature type="domain" description="Disease resistance N-terminal" evidence="6">
    <location>
        <begin position="11"/>
        <end position="99"/>
    </location>
</feature>
<dbReference type="Gene3D" id="1.20.5.4130">
    <property type="match status" value="1"/>
</dbReference>
<evidence type="ECO:0008006" key="9">
    <source>
        <dbReference type="Google" id="ProtNLM"/>
    </source>
</evidence>
<dbReference type="InterPro" id="IPR041118">
    <property type="entry name" value="Rx_N"/>
</dbReference>
<dbReference type="GO" id="GO:0006952">
    <property type="term" value="P:defense response"/>
    <property type="evidence" value="ECO:0007669"/>
    <property type="project" value="UniProtKB-KW"/>
</dbReference>
<proteinExistence type="predicted"/>
<dbReference type="PANTHER" id="PTHR36766">
    <property type="entry name" value="PLANT BROAD-SPECTRUM MILDEW RESISTANCE PROTEIN RPW8"/>
    <property type="match status" value="1"/>
</dbReference>
<keyword evidence="2" id="KW-0547">Nucleotide-binding</keyword>